<organism evidence="7 8">
    <name type="scientific">Roseateles chitinivorans</name>
    <dbReference type="NCBI Taxonomy" id="2917965"/>
    <lineage>
        <taxon>Bacteria</taxon>
        <taxon>Pseudomonadati</taxon>
        <taxon>Pseudomonadota</taxon>
        <taxon>Betaproteobacteria</taxon>
        <taxon>Burkholderiales</taxon>
        <taxon>Sphaerotilaceae</taxon>
        <taxon>Roseateles</taxon>
    </lineage>
</organism>
<dbReference type="OrthoDB" id="9799147at2"/>
<feature type="domain" description="N-acetyltransferase" evidence="6">
    <location>
        <begin position="1"/>
        <end position="159"/>
    </location>
</feature>
<dbReference type="CDD" id="cd04301">
    <property type="entry name" value="NAT_SF"/>
    <property type="match status" value="1"/>
</dbReference>
<gene>
    <name evidence="7" type="ORF">CS062_23625</name>
</gene>
<name>A0A2G9C2S8_9BURK</name>
<dbReference type="PANTHER" id="PTHR36449:SF1">
    <property type="entry name" value="ACETYLTRANSFERASE"/>
    <property type="match status" value="1"/>
</dbReference>
<dbReference type="PANTHER" id="PTHR36449">
    <property type="entry name" value="ACETYLTRANSFERASE-RELATED"/>
    <property type="match status" value="1"/>
</dbReference>
<evidence type="ECO:0000313" key="7">
    <source>
        <dbReference type="EMBL" id="PIM50713.1"/>
    </source>
</evidence>
<dbReference type="Gene3D" id="3.40.630.30">
    <property type="match status" value="1"/>
</dbReference>
<dbReference type="InterPro" id="IPR016181">
    <property type="entry name" value="Acyl_CoA_acyltransferase"/>
</dbReference>
<accession>A0A2G9C2S8</accession>
<dbReference type="PROSITE" id="PS51186">
    <property type="entry name" value="GNAT"/>
    <property type="match status" value="1"/>
</dbReference>
<protein>
    <submittedName>
        <fullName evidence="7">GNAT family N-acetyltransferase</fullName>
    </submittedName>
</protein>
<sequence>MLQPPQLLTTAHVRGEFSCGHVVLDAWLQQRAQPNQASGASRTYVVATARGVVIGYYSIAPTALEARLANGSLRRNAPTPIPMYLLGRLAVDASWNGRGIGAALLQDARARAEEASRIAGGKGLLCHAIDHRAKAFYTRQGFAPSPMEPLMLMLALSPPTVRRLPPSA</sequence>
<keyword evidence="3 7" id="KW-0808">Transferase</keyword>
<evidence type="ECO:0000256" key="3">
    <source>
        <dbReference type="ARBA" id="ARBA00022679"/>
    </source>
</evidence>
<dbReference type="Proteomes" id="UP000231501">
    <property type="component" value="Unassembled WGS sequence"/>
</dbReference>
<evidence type="ECO:0000313" key="8">
    <source>
        <dbReference type="Proteomes" id="UP000231501"/>
    </source>
</evidence>
<keyword evidence="4" id="KW-0012">Acyltransferase</keyword>
<evidence type="ECO:0000256" key="1">
    <source>
        <dbReference type="ARBA" id="ARBA00022491"/>
    </source>
</evidence>
<dbReference type="EMBL" id="PEOG01000106">
    <property type="protein sequence ID" value="PIM50713.1"/>
    <property type="molecule type" value="Genomic_DNA"/>
</dbReference>
<evidence type="ECO:0000259" key="6">
    <source>
        <dbReference type="PROSITE" id="PS51186"/>
    </source>
</evidence>
<keyword evidence="1" id="KW-0678">Repressor</keyword>
<proteinExistence type="predicted"/>
<dbReference type="InterPro" id="IPR000182">
    <property type="entry name" value="GNAT_dom"/>
</dbReference>
<keyword evidence="2" id="KW-1277">Toxin-antitoxin system</keyword>
<dbReference type="Pfam" id="PF13508">
    <property type="entry name" value="Acetyltransf_7"/>
    <property type="match status" value="1"/>
</dbReference>
<evidence type="ECO:0000256" key="2">
    <source>
        <dbReference type="ARBA" id="ARBA00022649"/>
    </source>
</evidence>
<dbReference type="AlphaFoldDB" id="A0A2G9C2S8"/>
<evidence type="ECO:0000256" key="5">
    <source>
        <dbReference type="ARBA" id="ARBA00049880"/>
    </source>
</evidence>
<comment type="catalytic activity">
    <reaction evidence="5">
        <text>glycyl-tRNA(Gly) + acetyl-CoA = N-acetylglycyl-tRNA(Gly) + CoA + H(+)</text>
        <dbReference type="Rhea" id="RHEA:81867"/>
        <dbReference type="Rhea" id="RHEA-COMP:9683"/>
        <dbReference type="Rhea" id="RHEA-COMP:19766"/>
        <dbReference type="ChEBI" id="CHEBI:15378"/>
        <dbReference type="ChEBI" id="CHEBI:57287"/>
        <dbReference type="ChEBI" id="CHEBI:57288"/>
        <dbReference type="ChEBI" id="CHEBI:78522"/>
        <dbReference type="ChEBI" id="CHEBI:232036"/>
    </reaction>
</comment>
<dbReference type="SUPFAM" id="SSF55729">
    <property type="entry name" value="Acyl-CoA N-acyltransferases (Nat)"/>
    <property type="match status" value="1"/>
</dbReference>
<reference evidence="7 8" key="1">
    <citation type="submission" date="2017-11" db="EMBL/GenBank/DDBJ databases">
        <title>Draft genome sequence of Mitsuaria sp. HWN-4.</title>
        <authorList>
            <person name="Gundlapally S.R."/>
        </authorList>
    </citation>
    <scope>NUCLEOTIDE SEQUENCE [LARGE SCALE GENOMIC DNA]</scope>
    <source>
        <strain evidence="7 8">HWN-4</strain>
    </source>
</reference>
<dbReference type="GO" id="GO:0016747">
    <property type="term" value="F:acyltransferase activity, transferring groups other than amino-acyl groups"/>
    <property type="evidence" value="ECO:0007669"/>
    <property type="project" value="InterPro"/>
</dbReference>
<comment type="caution">
    <text evidence="7">The sequence shown here is derived from an EMBL/GenBank/DDBJ whole genome shotgun (WGS) entry which is preliminary data.</text>
</comment>
<evidence type="ECO:0000256" key="4">
    <source>
        <dbReference type="ARBA" id="ARBA00023315"/>
    </source>
</evidence>
<keyword evidence="8" id="KW-1185">Reference proteome</keyword>